<feature type="domain" description="Tail specific protease" evidence="1">
    <location>
        <begin position="253"/>
        <end position="455"/>
    </location>
</feature>
<gene>
    <name evidence="2" type="ORF">SAMN05192573_10469</name>
</gene>
<dbReference type="GO" id="GO:0007165">
    <property type="term" value="P:signal transduction"/>
    <property type="evidence" value="ECO:0007669"/>
    <property type="project" value="TreeGrafter"/>
</dbReference>
<keyword evidence="3" id="KW-1185">Reference proteome</keyword>
<reference evidence="3" key="1">
    <citation type="submission" date="2016-10" db="EMBL/GenBank/DDBJ databases">
        <authorList>
            <person name="Varghese N."/>
            <person name="Submissions S."/>
        </authorList>
    </citation>
    <scope>NUCLEOTIDE SEQUENCE [LARGE SCALE GENOMIC DNA]</scope>
    <source>
        <strain evidence="3">Gh-67</strain>
    </source>
</reference>
<dbReference type="GO" id="GO:0008236">
    <property type="term" value="F:serine-type peptidase activity"/>
    <property type="evidence" value="ECO:0007669"/>
    <property type="project" value="InterPro"/>
</dbReference>
<dbReference type="SUPFAM" id="SSF52096">
    <property type="entry name" value="ClpP/crotonase"/>
    <property type="match status" value="1"/>
</dbReference>
<dbReference type="AlphaFoldDB" id="A0A1G7VHY2"/>
<evidence type="ECO:0000313" key="2">
    <source>
        <dbReference type="EMBL" id="SDG59436.1"/>
    </source>
</evidence>
<dbReference type="PANTHER" id="PTHR32060">
    <property type="entry name" value="TAIL-SPECIFIC PROTEASE"/>
    <property type="match status" value="1"/>
</dbReference>
<keyword evidence="2" id="KW-0378">Hydrolase</keyword>
<dbReference type="InterPro" id="IPR005151">
    <property type="entry name" value="Tail-specific_protease"/>
</dbReference>
<dbReference type="Gene3D" id="3.90.226.10">
    <property type="entry name" value="2-enoyl-CoA Hydratase, Chain A, domain 1"/>
    <property type="match status" value="1"/>
</dbReference>
<dbReference type="EMBL" id="FNCG01000004">
    <property type="protein sequence ID" value="SDG59436.1"/>
    <property type="molecule type" value="Genomic_DNA"/>
</dbReference>
<keyword evidence="2" id="KW-0645">Protease</keyword>
<dbReference type="GO" id="GO:0030288">
    <property type="term" value="C:outer membrane-bounded periplasmic space"/>
    <property type="evidence" value="ECO:0007669"/>
    <property type="project" value="TreeGrafter"/>
</dbReference>
<dbReference type="PANTHER" id="PTHR32060:SF30">
    <property type="entry name" value="CARBOXY-TERMINAL PROCESSING PROTEASE CTPA"/>
    <property type="match status" value="1"/>
</dbReference>
<proteinExistence type="predicted"/>
<dbReference type="InterPro" id="IPR029045">
    <property type="entry name" value="ClpP/crotonase-like_dom_sf"/>
</dbReference>
<protein>
    <submittedName>
        <fullName evidence="2">C-terminal processing protease CtpA/Prc, contains a PDZ domain</fullName>
    </submittedName>
</protein>
<name>A0A1G7VHY2_9SPHI</name>
<dbReference type="Pfam" id="PF03572">
    <property type="entry name" value="Peptidase_S41"/>
    <property type="match status" value="1"/>
</dbReference>
<dbReference type="GO" id="GO:0004175">
    <property type="term" value="F:endopeptidase activity"/>
    <property type="evidence" value="ECO:0007669"/>
    <property type="project" value="TreeGrafter"/>
</dbReference>
<dbReference type="Proteomes" id="UP000199705">
    <property type="component" value="Unassembled WGS sequence"/>
</dbReference>
<accession>A0A1G7VHY2</accession>
<organism evidence="2 3">
    <name type="scientific">Mucilaginibacter gossypii</name>
    <dbReference type="NCBI Taxonomy" id="551996"/>
    <lineage>
        <taxon>Bacteria</taxon>
        <taxon>Pseudomonadati</taxon>
        <taxon>Bacteroidota</taxon>
        <taxon>Sphingobacteriia</taxon>
        <taxon>Sphingobacteriales</taxon>
        <taxon>Sphingobacteriaceae</taxon>
        <taxon>Mucilaginibacter</taxon>
    </lineage>
</organism>
<evidence type="ECO:0000313" key="3">
    <source>
        <dbReference type="Proteomes" id="UP000199705"/>
    </source>
</evidence>
<evidence type="ECO:0000259" key="1">
    <source>
        <dbReference type="Pfam" id="PF03572"/>
    </source>
</evidence>
<dbReference type="GO" id="GO:0006508">
    <property type="term" value="P:proteolysis"/>
    <property type="evidence" value="ECO:0007669"/>
    <property type="project" value="UniProtKB-KW"/>
</dbReference>
<dbReference type="STRING" id="551996.SAMN05192573_10469"/>
<sequence length="474" mass="52302">MFDMKLPLLLLLMMVLPVVGLSAKKRDTLATEKHYSKHQLAEDVKYLVATVADVHPDMYHSISKASYSRLIDSVLAGLHDGMTAKEAWPIMARLIGALNEGHSVFNYPESLVGELKAGGNLLFPVLIREFNGSEFIVRLDASAGDKLKPGDAIISINGITTEKLMGKLGGYAGGLPQYKALDICRNLIVYLHLYGVNGPWHIRYLRNNQVDSAVVNPVSWADFRSNIAARAKDLPKIKPIADHQFDFLNTDKAYLALNTLTAEPAVFKRFLDSCFTSIKNKQAKVLIIDLRKNGGGNSALAEMLLGYITDRPFRMTGGVKWKVSQEYKDQLNEKLKGEGPQTMAYYFNAINGTTISNSGDKPARPIFNDLLFKGNVLVLIGPHTFSSANMLANTIQDYKLATLVGEPSGEPANDYGELIFLKLPNTGFTFTTSTKQFIRANGNTNDQHPVMPDFMVKDNPLTPADEVLDFALAK</sequence>